<name>A0A392W3S7_9FABA</name>
<dbReference type="Proteomes" id="UP000265520">
    <property type="component" value="Unassembled WGS sequence"/>
</dbReference>
<evidence type="ECO:0000256" key="1">
    <source>
        <dbReference type="SAM" id="MobiDB-lite"/>
    </source>
</evidence>
<proteinExistence type="predicted"/>
<sequence length="57" mass="6012">NGLAGKGNKGSRRKGAKPTSVTHGGVATPNESIAPPRAQSTSRRWLVRSETGEERLV</sequence>
<dbReference type="EMBL" id="LXQA011325657">
    <property type="protein sequence ID" value="MCI93310.1"/>
    <property type="molecule type" value="Genomic_DNA"/>
</dbReference>
<evidence type="ECO:0000313" key="2">
    <source>
        <dbReference type="EMBL" id="MCI93310.1"/>
    </source>
</evidence>
<organism evidence="2 3">
    <name type="scientific">Trifolium medium</name>
    <dbReference type="NCBI Taxonomy" id="97028"/>
    <lineage>
        <taxon>Eukaryota</taxon>
        <taxon>Viridiplantae</taxon>
        <taxon>Streptophyta</taxon>
        <taxon>Embryophyta</taxon>
        <taxon>Tracheophyta</taxon>
        <taxon>Spermatophyta</taxon>
        <taxon>Magnoliopsida</taxon>
        <taxon>eudicotyledons</taxon>
        <taxon>Gunneridae</taxon>
        <taxon>Pentapetalae</taxon>
        <taxon>rosids</taxon>
        <taxon>fabids</taxon>
        <taxon>Fabales</taxon>
        <taxon>Fabaceae</taxon>
        <taxon>Papilionoideae</taxon>
        <taxon>50 kb inversion clade</taxon>
        <taxon>NPAAA clade</taxon>
        <taxon>Hologalegina</taxon>
        <taxon>IRL clade</taxon>
        <taxon>Trifolieae</taxon>
        <taxon>Trifolium</taxon>
    </lineage>
</organism>
<reference evidence="2 3" key="1">
    <citation type="journal article" date="2018" name="Front. Plant Sci.">
        <title>Red Clover (Trifolium pratense) and Zigzag Clover (T. medium) - A Picture of Genomic Similarities and Differences.</title>
        <authorList>
            <person name="Dluhosova J."/>
            <person name="Istvanek J."/>
            <person name="Nedelnik J."/>
            <person name="Repkova J."/>
        </authorList>
    </citation>
    <scope>NUCLEOTIDE SEQUENCE [LARGE SCALE GENOMIC DNA]</scope>
    <source>
        <strain evidence="3">cv. 10/8</strain>
        <tissue evidence="2">Leaf</tissue>
    </source>
</reference>
<protein>
    <submittedName>
        <fullName evidence="2">Uncharacterized protein</fullName>
    </submittedName>
</protein>
<feature type="region of interest" description="Disordered" evidence="1">
    <location>
        <begin position="1"/>
        <end position="57"/>
    </location>
</feature>
<accession>A0A392W3S7</accession>
<keyword evidence="3" id="KW-1185">Reference proteome</keyword>
<evidence type="ECO:0000313" key="3">
    <source>
        <dbReference type="Proteomes" id="UP000265520"/>
    </source>
</evidence>
<comment type="caution">
    <text evidence="2">The sequence shown here is derived from an EMBL/GenBank/DDBJ whole genome shotgun (WGS) entry which is preliminary data.</text>
</comment>
<feature type="non-terminal residue" evidence="2">
    <location>
        <position position="1"/>
    </location>
</feature>
<dbReference type="AlphaFoldDB" id="A0A392W3S7"/>